<organism evidence="8 9">
    <name type="scientific">Dolichospermum planctonicum</name>
    <dbReference type="NCBI Taxonomy" id="136072"/>
    <lineage>
        <taxon>Bacteria</taxon>
        <taxon>Bacillati</taxon>
        <taxon>Cyanobacteriota</taxon>
        <taxon>Cyanophyceae</taxon>
        <taxon>Nostocales</taxon>
        <taxon>Aphanizomenonaceae</taxon>
        <taxon>Dolichospermum</taxon>
    </lineage>
</organism>
<reference evidence="9" key="1">
    <citation type="submission" date="2019-02" db="EMBL/GenBank/DDBJ databases">
        <title>Draft genome sequence of Dolichospermum planctonicum NIES-80.</title>
        <authorList>
            <person name="Yamaguchi H."/>
            <person name="Suzuki S."/>
            <person name="Kawachi M."/>
        </authorList>
    </citation>
    <scope>NUCLEOTIDE SEQUENCE [LARGE SCALE GENOMIC DNA]</scope>
    <source>
        <strain evidence="9">NIES-80</strain>
    </source>
</reference>
<keyword evidence="4 6" id="KW-0547">Nucleotide-binding</keyword>
<evidence type="ECO:0000256" key="4">
    <source>
        <dbReference type="ARBA" id="ARBA00022741"/>
    </source>
</evidence>
<keyword evidence="6" id="KW-0812">Transmembrane</keyword>
<evidence type="ECO:0000313" key="9">
    <source>
        <dbReference type="Proteomes" id="UP000299367"/>
    </source>
</evidence>
<comment type="subunit">
    <text evidence="6">Probably a homodimer.</text>
</comment>
<keyword evidence="6" id="KW-0472">Membrane</keyword>
<protein>
    <recommendedName>
        <fullName evidence="6">Diadenylate cyclase</fullName>
        <shortName evidence="6">DAC</shortName>
        <ecNumber evidence="6">2.7.7.85</ecNumber>
    </recommendedName>
    <alternativeName>
        <fullName evidence="6">Cyclic-di-AMP synthase</fullName>
        <shortName evidence="6">c-di-AMP synthase</shortName>
    </alternativeName>
</protein>
<dbReference type="SUPFAM" id="SSF143597">
    <property type="entry name" value="YojJ-like"/>
    <property type="match status" value="1"/>
</dbReference>
<comment type="catalytic activity">
    <reaction evidence="1 6">
        <text>2 ATP = 3',3'-c-di-AMP + 2 diphosphate</text>
        <dbReference type="Rhea" id="RHEA:35655"/>
        <dbReference type="ChEBI" id="CHEBI:30616"/>
        <dbReference type="ChEBI" id="CHEBI:33019"/>
        <dbReference type="ChEBI" id="CHEBI:71500"/>
        <dbReference type="EC" id="2.7.7.85"/>
    </reaction>
</comment>
<proteinExistence type="inferred from homology"/>
<keyword evidence="6" id="KW-1133">Transmembrane helix</keyword>
<dbReference type="AlphaFoldDB" id="A0A480A9P4"/>
<evidence type="ECO:0000259" key="7">
    <source>
        <dbReference type="PROSITE" id="PS51794"/>
    </source>
</evidence>
<evidence type="ECO:0000256" key="5">
    <source>
        <dbReference type="ARBA" id="ARBA00022840"/>
    </source>
</evidence>
<dbReference type="InterPro" id="IPR036888">
    <property type="entry name" value="DNA_integrity_DisA_N_sf"/>
</dbReference>
<keyword evidence="6" id="KW-1003">Cell membrane</keyword>
<dbReference type="HAMAP" id="MF_01499">
    <property type="entry name" value="DacA"/>
    <property type="match status" value="1"/>
</dbReference>
<comment type="similarity">
    <text evidence="6">Belongs to the adenylate cyclase family. DacA/CdaA subfamily.</text>
</comment>
<dbReference type="InterPro" id="IPR034701">
    <property type="entry name" value="CdaA"/>
</dbReference>
<dbReference type="PROSITE" id="PS51794">
    <property type="entry name" value="DAC"/>
    <property type="match status" value="1"/>
</dbReference>
<name>A0A480A9P4_9CYAN</name>
<evidence type="ECO:0000256" key="3">
    <source>
        <dbReference type="ARBA" id="ARBA00022695"/>
    </source>
</evidence>
<feature type="transmembrane region" description="Helical" evidence="6">
    <location>
        <begin position="57"/>
        <end position="73"/>
    </location>
</feature>
<dbReference type="PANTHER" id="PTHR34185">
    <property type="entry name" value="DIADENYLATE CYCLASE"/>
    <property type="match status" value="1"/>
</dbReference>
<dbReference type="GO" id="GO:0004016">
    <property type="term" value="F:adenylate cyclase activity"/>
    <property type="evidence" value="ECO:0007669"/>
    <property type="project" value="UniProtKB-UniRule"/>
</dbReference>
<comment type="caution">
    <text evidence="6">Lacks conserved residue(s) required for the propagation of feature annotation.</text>
</comment>
<keyword evidence="2 6" id="KW-0808">Transferase</keyword>
<gene>
    <name evidence="6" type="primary">dacA</name>
    <name evidence="8" type="ORF">NIES80_09060</name>
</gene>
<evidence type="ECO:0000313" key="8">
    <source>
        <dbReference type="EMBL" id="GCL41212.1"/>
    </source>
</evidence>
<evidence type="ECO:0000256" key="6">
    <source>
        <dbReference type="HAMAP-Rule" id="MF_01499"/>
    </source>
</evidence>
<dbReference type="EMBL" id="BJCF01000006">
    <property type="protein sequence ID" value="GCL41212.1"/>
    <property type="molecule type" value="Genomic_DNA"/>
</dbReference>
<evidence type="ECO:0000256" key="1">
    <source>
        <dbReference type="ARBA" id="ARBA00000877"/>
    </source>
</evidence>
<feature type="domain" description="DAC" evidence="7">
    <location>
        <begin position="100"/>
        <end position="264"/>
    </location>
</feature>
<dbReference type="NCBIfam" id="TIGR00159">
    <property type="entry name" value="diadenylate cyclase CdaA"/>
    <property type="match status" value="1"/>
</dbReference>
<dbReference type="PANTHER" id="PTHR34185:SF1">
    <property type="entry name" value="DIADENYLATE CYCLASE"/>
    <property type="match status" value="1"/>
</dbReference>
<accession>A0A480A9P4</accession>
<keyword evidence="3 6" id="KW-0548">Nucleotidyltransferase</keyword>
<dbReference type="Pfam" id="PF02457">
    <property type="entry name" value="DAC"/>
    <property type="match status" value="1"/>
</dbReference>
<comment type="function">
    <text evidence="6">Catalyzes the condensation of 2 ATP molecules into cyclic di-AMP (c-di-AMP), a second messenger used to regulate differing processes in different bacteria.</text>
</comment>
<dbReference type="GO" id="GO:0106408">
    <property type="term" value="F:diadenylate cyclase activity"/>
    <property type="evidence" value="ECO:0007669"/>
    <property type="project" value="UniProtKB-EC"/>
</dbReference>
<sequence length="339" mass="37815">MTNDYKNPDVMRDWWKQWLINLGDWSQSLLLGTLDMMLVLALTYMILVIISERRTLWMVRGFIILMFCSALSSKLGLPLLNFVLEKLVIGCAVAMAVALQSEFRRFLEQLGRGEFWQCFVNNTSAIPKSDSVIDEIVDAVKELSKNRIGALLILETTGPIEEQDFSVPGVKLNAEVSKELIQTIFQPKTLLHDGATLIRGSRIVSSGIILPLSGRTASRQLGTRHRAAMGITERVENCICVVVSEETGSISLAERGTLYRPLTIKKLKESLEARFSPTVDREAHAPGILSLVRQLGGQSLQLISRLVRLPCLIYEGLHQRHATRSSLPGRDTTASEDKK</sequence>
<dbReference type="EC" id="2.7.7.85" evidence="6"/>
<comment type="caution">
    <text evidence="8">The sequence shown here is derived from an EMBL/GenBank/DDBJ whole genome shotgun (WGS) entry which is preliminary data.</text>
</comment>
<dbReference type="InterPro" id="IPR050338">
    <property type="entry name" value="DisA"/>
</dbReference>
<feature type="transmembrane region" description="Helical" evidence="6">
    <location>
        <begin position="29"/>
        <end position="50"/>
    </location>
</feature>
<dbReference type="Proteomes" id="UP000299367">
    <property type="component" value="Unassembled WGS sequence"/>
</dbReference>
<dbReference type="Gene3D" id="3.40.1700.10">
    <property type="entry name" value="DNA integrity scanning protein, DisA, N-terminal domain"/>
    <property type="match status" value="1"/>
</dbReference>
<dbReference type="GO" id="GO:0005524">
    <property type="term" value="F:ATP binding"/>
    <property type="evidence" value="ECO:0007669"/>
    <property type="project" value="UniProtKB-UniRule"/>
</dbReference>
<keyword evidence="5 6" id="KW-0067">ATP-binding</keyword>
<dbReference type="InterPro" id="IPR003390">
    <property type="entry name" value="DNA_integrity_scan_DisA_N"/>
</dbReference>
<evidence type="ECO:0000256" key="2">
    <source>
        <dbReference type="ARBA" id="ARBA00022679"/>
    </source>
</evidence>
<dbReference type="GO" id="GO:0006171">
    <property type="term" value="P:cAMP biosynthetic process"/>
    <property type="evidence" value="ECO:0007669"/>
    <property type="project" value="InterPro"/>
</dbReference>